<comment type="catalytic activity">
    <reaction evidence="9">
        <text>DNA(n) + a 2'-deoxyribonucleoside 5'-triphosphate = DNA(n+1) + diphosphate</text>
        <dbReference type="Rhea" id="RHEA:22508"/>
        <dbReference type="Rhea" id="RHEA-COMP:17339"/>
        <dbReference type="Rhea" id="RHEA-COMP:17340"/>
        <dbReference type="ChEBI" id="CHEBI:33019"/>
        <dbReference type="ChEBI" id="CHEBI:61560"/>
        <dbReference type="ChEBI" id="CHEBI:173112"/>
        <dbReference type="EC" id="2.7.7.49"/>
    </reaction>
</comment>
<dbReference type="PANTHER" id="PTHR34047">
    <property type="entry name" value="NUCLEAR INTRON MATURASE 1, MITOCHONDRIAL-RELATED"/>
    <property type="match status" value="1"/>
</dbReference>
<dbReference type="SUPFAM" id="SSF56672">
    <property type="entry name" value="DNA/RNA polymerases"/>
    <property type="match status" value="1"/>
</dbReference>
<evidence type="ECO:0000256" key="6">
    <source>
        <dbReference type="ARBA" id="ARBA00022918"/>
    </source>
</evidence>
<dbReference type="PRINTS" id="PR00866">
    <property type="entry name" value="RNADNAPOLMS"/>
</dbReference>
<dbReference type="InterPro" id="IPR000123">
    <property type="entry name" value="Reverse_transcriptase_msDNA"/>
</dbReference>
<protein>
    <recommendedName>
        <fullName evidence="1">RNA-directed DNA polymerase</fullName>
        <ecNumber evidence="1">2.7.7.49</ecNumber>
    </recommendedName>
</protein>
<reference evidence="11 12" key="2">
    <citation type="journal article" date="2006" name="Environ. Microbiol.">
        <title>Sequence analysis of three plasmids harboured in Rhodococcus erythropolis strain PR4.</title>
        <authorList>
            <person name="Sekine M."/>
            <person name="Tanikawa S."/>
            <person name="Omata S."/>
            <person name="Saito M."/>
            <person name="Fujisawa T."/>
            <person name="Tsukatani N."/>
            <person name="Tajima T."/>
            <person name="Sekigawa T."/>
            <person name="Kosugi H."/>
            <person name="Matsuo Y."/>
            <person name="Nishiko R."/>
            <person name="Imamura K."/>
            <person name="Ito M."/>
            <person name="Narita H."/>
            <person name="Tago S."/>
            <person name="Fujita N."/>
            <person name="Harayama S."/>
        </authorList>
    </citation>
    <scope>NUCLEOTIDE SEQUENCE [LARGE SCALE GENOMIC DNA]</scope>
    <source>
        <strain evidence="12">PR4 / NBRC 100887</strain>
    </source>
</reference>
<dbReference type="GO" id="GO:0046872">
    <property type="term" value="F:metal ion binding"/>
    <property type="evidence" value="ECO:0007669"/>
    <property type="project" value="UniProtKB-KW"/>
</dbReference>
<dbReference type="PROSITE" id="PS50878">
    <property type="entry name" value="RT_POL"/>
    <property type="match status" value="1"/>
</dbReference>
<accession>C0ZV76</accession>
<evidence type="ECO:0000256" key="7">
    <source>
        <dbReference type="ARBA" id="ARBA00023118"/>
    </source>
</evidence>
<evidence type="ECO:0000256" key="8">
    <source>
        <dbReference type="ARBA" id="ARBA00034120"/>
    </source>
</evidence>
<keyword evidence="6 11" id="KW-0695">RNA-directed DNA polymerase</keyword>
<dbReference type="EC" id="2.7.7.49" evidence="1"/>
<dbReference type="GO" id="GO:0051607">
    <property type="term" value="P:defense response to virus"/>
    <property type="evidence" value="ECO:0007669"/>
    <property type="project" value="UniProtKB-KW"/>
</dbReference>
<dbReference type="EMBL" id="AP008957">
    <property type="protein sequence ID" value="BAH36570.1"/>
    <property type="molecule type" value="Genomic_DNA"/>
</dbReference>
<dbReference type="Proteomes" id="UP000002204">
    <property type="component" value="Chromosome"/>
</dbReference>
<dbReference type="GO" id="GO:0003964">
    <property type="term" value="F:RNA-directed DNA polymerase activity"/>
    <property type="evidence" value="ECO:0007669"/>
    <property type="project" value="UniProtKB-KW"/>
</dbReference>
<keyword evidence="7" id="KW-0051">Antiviral defense</keyword>
<dbReference type="PANTHER" id="PTHR34047:SF7">
    <property type="entry name" value="RNA-DIRECTED DNA POLYMERASE"/>
    <property type="match status" value="1"/>
</dbReference>
<evidence type="ECO:0000256" key="9">
    <source>
        <dbReference type="ARBA" id="ARBA00048173"/>
    </source>
</evidence>
<organism evidence="11 12">
    <name type="scientific">Rhodococcus erythropolis (strain PR4 / NBRC 100887)</name>
    <dbReference type="NCBI Taxonomy" id="234621"/>
    <lineage>
        <taxon>Bacteria</taxon>
        <taxon>Bacillati</taxon>
        <taxon>Actinomycetota</taxon>
        <taxon>Actinomycetes</taxon>
        <taxon>Mycobacteriales</taxon>
        <taxon>Nocardiaceae</taxon>
        <taxon>Rhodococcus</taxon>
        <taxon>Rhodococcus erythropolis group</taxon>
    </lineage>
</organism>
<dbReference type="eggNOG" id="COG3344">
    <property type="taxonomic scope" value="Bacteria"/>
</dbReference>
<evidence type="ECO:0000256" key="3">
    <source>
        <dbReference type="ARBA" id="ARBA00022695"/>
    </source>
</evidence>
<dbReference type="Pfam" id="PF00078">
    <property type="entry name" value="RVT_1"/>
    <property type="match status" value="1"/>
</dbReference>
<comment type="similarity">
    <text evidence="8">Belongs to the bacterial reverse transcriptase family.</text>
</comment>
<keyword evidence="5" id="KW-0460">Magnesium</keyword>
<dbReference type="CDD" id="cd03487">
    <property type="entry name" value="RT_Bac_retron_II"/>
    <property type="match status" value="1"/>
</dbReference>
<keyword evidence="4" id="KW-0479">Metal-binding</keyword>
<evidence type="ECO:0000256" key="1">
    <source>
        <dbReference type="ARBA" id="ARBA00012493"/>
    </source>
</evidence>
<evidence type="ECO:0000313" key="11">
    <source>
        <dbReference type="EMBL" id="BAH36570.1"/>
    </source>
</evidence>
<dbReference type="KEGG" id="rer:RER_58620"/>
<dbReference type="InterPro" id="IPR043502">
    <property type="entry name" value="DNA/RNA_pol_sf"/>
</dbReference>
<evidence type="ECO:0000256" key="2">
    <source>
        <dbReference type="ARBA" id="ARBA00022679"/>
    </source>
</evidence>
<evidence type="ECO:0000256" key="4">
    <source>
        <dbReference type="ARBA" id="ARBA00022723"/>
    </source>
</evidence>
<name>C0ZV76_RHOE4</name>
<evidence type="ECO:0000256" key="5">
    <source>
        <dbReference type="ARBA" id="ARBA00022842"/>
    </source>
</evidence>
<dbReference type="InterPro" id="IPR000477">
    <property type="entry name" value="RT_dom"/>
</dbReference>
<evidence type="ECO:0000259" key="10">
    <source>
        <dbReference type="PROSITE" id="PS50878"/>
    </source>
</evidence>
<gene>
    <name evidence="11" type="ordered locus">RER_58620</name>
</gene>
<feature type="domain" description="Reverse transcriptase" evidence="10">
    <location>
        <begin position="161"/>
        <end position="380"/>
    </location>
</feature>
<keyword evidence="2 11" id="KW-0808">Transferase</keyword>
<proteinExistence type="inferred from homology"/>
<keyword evidence="3 11" id="KW-0548">Nucleotidyltransferase</keyword>
<sequence length="450" mass="50400">MDTASTGVRHAPRACRRTGQRIWSPRPVASRSRIMRDFELDPELARRLAVAAADAPWTLSGLEEAFGTVFGVSPTLLAVRVLDLMPAPPFEPQTLYRLLRELPRLRPVPLSLDTNESSVWRFDVPRYNTSVDLARSLDLTISELEWFADRGEWLRTKPLPLRHYRPMQISKKTGARLLEVPKPRLREIQRKILRRILDLVPPHDAAHGFVRGRSPLTFAAPHAQSEIVIGVDLAQFFPSISGSRVHAVFTALGYPPAVAGVLTGLCTVATPADTLRGLPYAQASQLRTAHLPQGAPTSPALANLVARKLDIRLSGLAQANWLTYTRYADDLAFSGIEVADVGTLLWSVEQIARDEGFAIHPRKTKVMRPHRRQHLTGLVINDQPSYPRDDYDRLRALLHNAASTSAQEQNRDGIENFRAHIYGRIAHIGETSTTRRRTLLRLAERVDWDG</sequence>
<dbReference type="InterPro" id="IPR051083">
    <property type="entry name" value="GrpII_Intron_Splice-Mob/Def"/>
</dbReference>
<evidence type="ECO:0000313" key="12">
    <source>
        <dbReference type="Proteomes" id="UP000002204"/>
    </source>
</evidence>
<reference evidence="12" key="1">
    <citation type="submission" date="2005-03" db="EMBL/GenBank/DDBJ databases">
        <title>Comparison of the complete genome sequences of Rhodococcus erythropolis PR4 and Rhodococcus opacus B4.</title>
        <authorList>
            <person name="Takarada H."/>
            <person name="Sekine M."/>
            <person name="Hosoyama A."/>
            <person name="Yamada R."/>
            <person name="Fujisawa T."/>
            <person name="Omata S."/>
            <person name="Shimizu A."/>
            <person name="Tsukatani N."/>
            <person name="Tanikawa S."/>
            <person name="Fujita N."/>
            <person name="Harayama S."/>
        </authorList>
    </citation>
    <scope>NUCLEOTIDE SEQUENCE [LARGE SCALE GENOMIC DNA]</scope>
    <source>
        <strain evidence="12">PR4 / NBRC 100887</strain>
    </source>
</reference>
<dbReference type="GO" id="GO:0003723">
    <property type="term" value="F:RNA binding"/>
    <property type="evidence" value="ECO:0007669"/>
    <property type="project" value="InterPro"/>
</dbReference>
<dbReference type="AlphaFoldDB" id="C0ZV76"/>
<dbReference type="HOGENOM" id="CLU_028398_5_0_11"/>